<evidence type="ECO:0000256" key="4">
    <source>
        <dbReference type="ARBA" id="ARBA00023242"/>
    </source>
</evidence>
<proteinExistence type="inferred from homology"/>
<comment type="subcellular location">
    <subcellularLocation>
        <location evidence="1">Nucleus</location>
    </subcellularLocation>
</comment>
<dbReference type="GO" id="GO:0005634">
    <property type="term" value="C:nucleus"/>
    <property type="evidence" value="ECO:0007669"/>
    <property type="project" value="UniProtKB-SubCell"/>
</dbReference>
<evidence type="ECO:0000256" key="7">
    <source>
        <dbReference type="SAM" id="MobiDB-lite"/>
    </source>
</evidence>
<dbReference type="FunFam" id="1.20.5.1180:FF:000001">
    <property type="entry name" value="Truncated geminin"/>
    <property type="match status" value="1"/>
</dbReference>
<keyword evidence="4" id="KW-0539">Nucleus</keyword>
<reference evidence="8" key="5">
    <citation type="submission" date="2025-09" db="UniProtKB">
        <authorList>
            <consortium name="Ensembl"/>
        </authorList>
    </citation>
    <scope>IDENTIFICATION</scope>
</reference>
<reference evidence="9" key="1">
    <citation type="journal article" date="2006" name="Science">
        <title>Ancient noncoding elements conserved in the human genome.</title>
        <authorList>
            <person name="Venkatesh B."/>
            <person name="Kirkness E.F."/>
            <person name="Loh Y.H."/>
            <person name="Halpern A.L."/>
            <person name="Lee A.P."/>
            <person name="Johnson J."/>
            <person name="Dandona N."/>
            <person name="Viswanathan L.D."/>
            <person name="Tay A."/>
            <person name="Venter J.C."/>
            <person name="Strausberg R.L."/>
            <person name="Brenner S."/>
        </authorList>
    </citation>
    <scope>NUCLEOTIDE SEQUENCE [LARGE SCALE GENOMIC DNA]</scope>
</reference>
<evidence type="ECO:0000256" key="5">
    <source>
        <dbReference type="ARBA" id="ARBA00023306"/>
    </source>
</evidence>
<accession>A0A4W3GUI4</accession>
<feature type="region of interest" description="Disordered" evidence="7">
    <location>
        <begin position="178"/>
        <end position="226"/>
    </location>
</feature>
<dbReference type="InterPro" id="IPR022786">
    <property type="entry name" value="Geminin/Multicilin"/>
</dbReference>
<dbReference type="OMA" id="HWNDQLI"/>
<feature type="compositionally biased region" description="Acidic residues" evidence="7">
    <location>
        <begin position="184"/>
        <end position="198"/>
    </location>
</feature>
<feature type="compositionally biased region" description="Basic and acidic residues" evidence="7">
    <location>
        <begin position="76"/>
        <end position="87"/>
    </location>
</feature>
<dbReference type="SUPFAM" id="SSF111469">
    <property type="entry name" value="Geminin coiled-coil domain"/>
    <property type="match status" value="1"/>
</dbReference>
<dbReference type="GeneTree" id="ENSGT00940000153270"/>
<dbReference type="PANTHER" id="PTHR13372">
    <property type="entry name" value="GEMININ"/>
    <property type="match status" value="1"/>
</dbReference>
<dbReference type="InParanoid" id="A0A4W3GUI4"/>
<dbReference type="AlphaFoldDB" id="A0A4W3GUI4"/>
<evidence type="ECO:0000256" key="3">
    <source>
        <dbReference type="ARBA" id="ARBA00023054"/>
    </source>
</evidence>
<dbReference type="CDD" id="cd22589">
    <property type="entry name" value="geminin_CC"/>
    <property type="match status" value="1"/>
</dbReference>
<reference evidence="9" key="3">
    <citation type="journal article" date="2014" name="Nature">
        <title>Elephant shark genome provides unique insights into gnathostome evolution.</title>
        <authorList>
            <consortium name="International Elephant Shark Genome Sequencing Consortium"/>
            <person name="Venkatesh B."/>
            <person name="Lee A.P."/>
            <person name="Ravi V."/>
            <person name="Maurya A.K."/>
            <person name="Lian M.M."/>
            <person name="Swann J.B."/>
            <person name="Ohta Y."/>
            <person name="Flajnik M.F."/>
            <person name="Sutoh Y."/>
            <person name="Kasahara M."/>
            <person name="Hoon S."/>
            <person name="Gangu V."/>
            <person name="Roy S.W."/>
            <person name="Irimia M."/>
            <person name="Korzh V."/>
            <person name="Kondrychyn I."/>
            <person name="Lim Z.W."/>
            <person name="Tay B.H."/>
            <person name="Tohari S."/>
            <person name="Kong K.W."/>
            <person name="Ho S."/>
            <person name="Lorente-Galdos B."/>
            <person name="Quilez J."/>
            <person name="Marques-Bonet T."/>
            <person name="Raney B.J."/>
            <person name="Ingham P.W."/>
            <person name="Tay A."/>
            <person name="Hillier L.W."/>
            <person name="Minx P."/>
            <person name="Boehm T."/>
            <person name="Wilson R.K."/>
            <person name="Brenner S."/>
            <person name="Warren W.C."/>
        </authorList>
    </citation>
    <scope>NUCLEOTIDE SEQUENCE [LARGE SCALE GENOMIC DNA]</scope>
</reference>
<gene>
    <name evidence="8" type="primary">gmnn</name>
</gene>
<dbReference type="Ensembl" id="ENSCMIT00000006867.1">
    <property type="protein sequence ID" value="ENSCMIP00000006655.1"/>
    <property type="gene ID" value="ENSCMIG00000003743.1"/>
</dbReference>
<organism evidence="8 9">
    <name type="scientific">Callorhinchus milii</name>
    <name type="common">Ghost shark</name>
    <dbReference type="NCBI Taxonomy" id="7868"/>
    <lineage>
        <taxon>Eukaryota</taxon>
        <taxon>Metazoa</taxon>
        <taxon>Chordata</taxon>
        <taxon>Craniata</taxon>
        <taxon>Vertebrata</taxon>
        <taxon>Chondrichthyes</taxon>
        <taxon>Holocephali</taxon>
        <taxon>Chimaeriformes</taxon>
        <taxon>Callorhinchidae</taxon>
        <taxon>Callorhinchus</taxon>
    </lineage>
</organism>
<reference evidence="8" key="4">
    <citation type="submission" date="2025-08" db="UniProtKB">
        <authorList>
            <consortium name="Ensembl"/>
        </authorList>
    </citation>
    <scope>IDENTIFICATION</scope>
</reference>
<name>A0A4W3GUI4_CALMI</name>
<dbReference type="GO" id="GO:0045786">
    <property type="term" value="P:negative regulation of cell cycle"/>
    <property type="evidence" value="ECO:0007669"/>
    <property type="project" value="TreeGrafter"/>
</dbReference>
<evidence type="ECO:0000256" key="2">
    <source>
        <dbReference type="ARBA" id="ARBA00007979"/>
    </source>
</evidence>
<comment type="similarity">
    <text evidence="2">Belongs to the geminin family.</text>
</comment>
<evidence type="ECO:0000256" key="1">
    <source>
        <dbReference type="ARBA" id="ARBA00004123"/>
    </source>
</evidence>
<dbReference type="Pfam" id="PF07412">
    <property type="entry name" value="Geminin"/>
    <property type="match status" value="1"/>
</dbReference>
<keyword evidence="3 6" id="KW-0175">Coiled coil</keyword>
<evidence type="ECO:0000313" key="8">
    <source>
        <dbReference type="Ensembl" id="ENSCMIP00000006655.1"/>
    </source>
</evidence>
<dbReference type="GO" id="GO:0008156">
    <property type="term" value="P:negative regulation of DNA replication"/>
    <property type="evidence" value="ECO:0007669"/>
    <property type="project" value="TreeGrafter"/>
</dbReference>
<evidence type="ECO:0000256" key="6">
    <source>
        <dbReference type="SAM" id="Coils"/>
    </source>
</evidence>
<sequence length="226" mass="25797">MGLTELEPADIRLAKWTSVSFFTNVATSSTPPRRTLQVIQPIATSDQLVGRGKEFSKPTPKRKHWSNEQPKSPKKSRIEITQERAECGGENENLESQGMTKEAHELLVKPNPSSLYWKELAEERRKALFQALQENERLHKEIELKDEEILQLKEQNHELIELADHVKYMADLIERLSGQSADEFNPESDERDANEPEDVAQPADTESHHESLDESSEIPSSDNEDD</sequence>
<protein>
    <submittedName>
        <fullName evidence="8">Geminin-like</fullName>
    </submittedName>
</protein>
<feature type="coiled-coil region" evidence="6">
    <location>
        <begin position="118"/>
        <end position="162"/>
    </location>
</feature>
<dbReference type="PANTHER" id="PTHR13372:SF4">
    <property type="entry name" value="GEMININ"/>
    <property type="match status" value="1"/>
</dbReference>
<reference evidence="9" key="2">
    <citation type="journal article" date="2007" name="PLoS Biol.">
        <title>Survey sequencing and comparative analysis of the elephant shark (Callorhinchus milii) genome.</title>
        <authorList>
            <person name="Venkatesh B."/>
            <person name="Kirkness E.F."/>
            <person name="Loh Y.H."/>
            <person name="Halpern A.L."/>
            <person name="Lee A.P."/>
            <person name="Johnson J."/>
            <person name="Dandona N."/>
            <person name="Viswanathan L.D."/>
            <person name="Tay A."/>
            <person name="Venter J.C."/>
            <person name="Strausberg R.L."/>
            <person name="Brenner S."/>
        </authorList>
    </citation>
    <scope>NUCLEOTIDE SEQUENCE [LARGE SCALE GENOMIC DNA]</scope>
</reference>
<dbReference type="Gene3D" id="1.20.5.1180">
    <property type="entry name" value="Geminin coiled-coil domain"/>
    <property type="match status" value="1"/>
</dbReference>
<feature type="region of interest" description="Disordered" evidence="7">
    <location>
        <begin position="39"/>
        <end position="99"/>
    </location>
</feature>
<evidence type="ECO:0000313" key="9">
    <source>
        <dbReference type="Proteomes" id="UP000314986"/>
    </source>
</evidence>
<dbReference type="Proteomes" id="UP000314986">
    <property type="component" value="Unassembled WGS sequence"/>
</dbReference>
<keyword evidence="5" id="KW-0131">Cell cycle</keyword>
<keyword evidence="9" id="KW-1185">Reference proteome</keyword>